<keyword evidence="2 3" id="KW-0067">ATP-binding</keyword>
<dbReference type="InterPro" id="IPR011009">
    <property type="entry name" value="Kinase-like_dom_sf"/>
</dbReference>
<keyword evidence="7" id="KW-1185">Reference proteome</keyword>
<dbReference type="InterPro" id="IPR011989">
    <property type="entry name" value="ARM-like"/>
</dbReference>
<dbReference type="InterPro" id="IPR008271">
    <property type="entry name" value="Ser/Thr_kinase_AS"/>
</dbReference>
<dbReference type="PROSITE" id="PS50011">
    <property type="entry name" value="PROTEIN_KINASE_DOM"/>
    <property type="match status" value="1"/>
</dbReference>
<dbReference type="InterPro" id="IPR000719">
    <property type="entry name" value="Prot_kinase_dom"/>
</dbReference>
<organism evidence="6 7">
    <name type="scientific">Clavelina lepadiformis</name>
    <name type="common">Light-bulb sea squirt</name>
    <name type="synonym">Ascidia lepadiformis</name>
    <dbReference type="NCBI Taxonomy" id="159417"/>
    <lineage>
        <taxon>Eukaryota</taxon>
        <taxon>Metazoa</taxon>
        <taxon>Chordata</taxon>
        <taxon>Tunicata</taxon>
        <taxon>Ascidiacea</taxon>
        <taxon>Aplousobranchia</taxon>
        <taxon>Clavelinidae</taxon>
        <taxon>Clavelina</taxon>
    </lineage>
</organism>
<proteinExistence type="predicted"/>
<dbReference type="PANTHER" id="PTHR24361">
    <property type="entry name" value="MITOGEN-ACTIVATED KINASE KINASE KINASE"/>
    <property type="match status" value="1"/>
</dbReference>
<dbReference type="Proteomes" id="UP001642483">
    <property type="component" value="Unassembled WGS sequence"/>
</dbReference>
<dbReference type="Gene3D" id="1.25.10.10">
    <property type="entry name" value="Leucine-rich Repeat Variant"/>
    <property type="match status" value="1"/>
</dbReference>
<evidence type="ECO:0000256" key="1">
    <source>
        <dbReference type="ARBA" id="ARBA00022741"/>
    </source>
</evidence>
<dbReference type="SMART" id="SM00220">
    <property type="entry name" value="S_TKc"/>
    <property type="match status" value="1"/>
</dbReference>
<evidence type="ECO:0000313" key="6">
    <source>
        <dbReference type="EMBL" id="CAK8681980.1"/>
    </source>
</evidence>
<keyword evidence="1 3" id="KW-0547">Nucleotide-binding</keyword>
<evidence type="ECO:0000256" key="2">
    <source>
        <dbReference type="ARBA" id="ARBA00022840"/>
    </source>
</evidence>
<dbReference type="PROSITE" id="PS00108">
    <property type="entry name" value="PROTEIN_KINASE_ST"/>
    <property type="match status" value="1"/>
</dbReference>
<reference evidence="6 7" key="1">
    <citation type="submission" date="2024-02" db="EMBL/GenBank/DDBJ databases">
        <authorList>
            <person name="Daric V."/>
            <person name="Darras S."/>
        </authorList>
    </citation>
    <scope>NUCLEOTIDE SEQUENCE [LARGE SCALE GENOMIC DNA]</scope>
</reference>
<gene>
    <name evidence="5" type="ORF">CVLEPA_LOCUS12196</name>
    <name evidence="6" type="ORF">CVLEPA_LOCUS12204</name>
</gene>
<dbReference type="Pfam" id="PF00069">
    <property type="entry name" value="Pkinase"/>
    <property type="match status" value="1"/>
</dbReference>
<dbReference type="SUPFAM" id="SSF48371">
    <property type="entry name" value="ARM repeat"/>
    <property type="match status" value="1"/>
</dbReference>
<protein>
    <recommendedName>
        <fullName evidence="4">Protein kinase domain-containing protein</fullName>
    </recommendedName>
</protein>
<dbReference type="PROSITE" id="PS00107">
    <property type="entry name" value="PROTEIN_KINASE_ATP"/>
    <property type="match status" value="1"/>
</dbReference>
<dbReference type="InterPro" id="IPR053235">
    <property type="entry name" value="Ser_Thr_kinase"/>
</dbReference>
<evidence type="ECO:0000259" key="4">
    <source>
        <dbReference type="PROSITE" id="PS50011"/>
    </source>
</evidence>
<evidence type="ECO:0000313" key="5">
    <source>
        <dbReference type="EMBL" id="CAK8681972.1"/>
    </source>
</evidence>
<comment type="caution">
    <text evidence="6">The sequence shown here is derived from an EMBL/GenBank/DDBJ whole genome shotgun (WGS) entry which is preliminary data.</text>
</comment>
<dbReference type="Gene3D" id="1.10.510.10">
    <property type="entry name" value="Transferase(Phosphotransferase) domain 1"/>
    <property type="match status" value="1"/>
</dbReference>
<feature type="binding site" evidence="3">
    <location>
        <position position="47"/>
    </location>
    <ligand>
        <name>ATP</name>
        <dbReference type="ChEBI" id="CHEBI:30616"/>
    </ligand>
</feature>
<dbReference type="EMBL" id="CAWYQH010000090">
    <property type="protein sequence ID" value="CAK8681980.1"/>
    <property type="molecule type" value="Genomic_DNA"/>
</dbReference>
<evidence type="ECO:0000313" key="7">
    <source>
        <dbReference type="Proteomes" id="UP001642483"/>
    </source>
</evidence>
<dbReference type="SUPFAM" id="SSF56112">
    <property type="entry name" value="Protein kinase-like (PK-like)"/>
    <property type="match status" value="1"/>
</dbReference>
<dbReference type="InterPro" id="IPR017441">
    <property type="entry name" value="Protein_kinase_ATP_BS"/>
</dbReference>
<sequence length="788" mass="89957">MTETQIKLYRCDEIFCIADDEEGNLGEGSYGRVRLGFHQNYGAIAVKCSETKGGKRERILLEKRIKKEIGHLQQANHENIVRVYGWTHWSGAIAIIMEYLPAGNLKAILLDEDVVLGPLLRARFGEEIANGLAFIHNLFDDKRLLHGDIKPENILMTEDLHCKIGDFGAAQLSNYTGSTTTAGYKDLKSVQLTKLYAAPERLQNISMKLTLKCDTYSFGMTLHMILAREPPIDFGIPVQTFIDRIIEGQRPSLESIQTYIGELEAKGQSDDAAMIQFLKEEMIRFYDASKTLCLKKPSFVQDENLPISRFCPPRFLVDAPGMSSTKNAISINDSTFVSEITDSSGESHRNQSRSSKSLDQIYESASAEALEPSMELIDAEPEIEDTIAVSPTSFQSSHANTSTNNQIITGTSANLGKLHLGERFEQDEETFSLSQKEKSDLEECLKYLKTCGLLDNAWNEEVVEVAKEKLQIMNEFFDPRYQSKMFKKNIVLEMLRQDAITLFLQYLKLLIVDGKFYPRESIFWTILENIKLLIGKIAYCSVDFCVECGKQGLVLLMVTHLQYVQDCLWIETEIKQWAEDLCVVFLLNCAKNRESLAYVRDTEIIQIMTTYKNQMIGEPNPNRIEFLSYYAFLLAYIVDEFQLHMLEVHRNLISYLVKCINEALEDDNHYCAHELASLSELCDGLAQLARYWDTSAAILKIPKSVKHVTSVLESDDEIERKAALHLIHRLCQSKQNKEKIKTHKKLLDRLDNMRLSDPIRDFRKISERLHQDLISLPKTSLLDVLKRQ</sequence>
<dbReference type="EMBL" id="CAWYQH010000090">
    <property type="protein sequence ID" value="CAK8681972.1"/>
    <property type="molecule type" value="Genomic_DNA"/>
</dbReference>
<feature type="domain" description="Protein kinase" evidence="4">
    <location>
        <begin position="19"/>
        <end position="283"/>
    </location>
</feature>
<dbReference type="InterPro" id="IPR016024">
    <property type="entry name" value="ARM-type_fold"/>
</dbReference>
<name>A0ABP0FQP2_CLALP</name>
<accession>A0ABP0FQP2</accession>
<evidence type="ECO:0000256" key="3">
    <source>
        <dbReference type="PROSITE-ProRule" id="PRU10141"/>
    </source>
</evidence>